<dbReference type="InterPro" id="IPR044543">
    <property type="entry name" value="YHJQ-like"/>
</dbReference>
<sequence>MQRTTTTQKTLQQCIQECHECHASCLQTLQYCIQQGGKHVELDHIRLMQDCSQMCQMCEDFMLRQSPLYAALCTLCAQICLRCAESCEKVDPNDAQMKACAEHCHRCAQTCQQMSQGRA</sequence>
<dbReference type="CDD" id="cd08026">
    <property type="entry name" value="DUF326"/>
    <property type="match status" value="1"/>
</dbReference>
<gene>
    <name evidence="1" type="ORF">EI42_01323</name>
</gene>
<dbReference type="PANTHER" id="PTHR37310:SF1">
    <property type="entry name" value="CYTOPLASMIC PROTEIN"/>
    <property type="match status" value="1"/>
</dbReference>
<evidence type="ECO:0008006" key="3">
    <source>
        <dbReference type="Google" id="ProtNLM"/>
    </source>
</evidence>
<comment type="caution">
    <text evidence="1">The sequence shown here is derived from an EMBL/GenBank/DDBJ whole genome shotgun (WGS) entry which is preliminary data.</text>
</comment>
<dbReference type="PANTHER" id="PTHR37310">
    <property type="entry name" value="CYTOPLASMIC PROTEIN-RELATED"/>
    <property type="match status" value="1"/>
</dbReference>
<dbReference type="Proteomes" id="UP000248806">
    <property type="component" value="Unassembled WGS sequence"/>
</dbReference>
<evidence type="ECO:0000313" key="1">
    <source>
        <dbReference type="EMBL" id="PZW34486.1"/>
    </source>
</evidence>
<name>A0A326UB54_THEHA</name>
<dbReference type="EMBL" id="QKUF01000002">
    <property type="protein sequence ID" value="PZW34486.1"/>
    <property type="molecule type" value="Genomic_DNA"/>
</dbReference>
<dbReference type="Gene3D" id="1.20.1270.360">
    <property type="match status" value="1"/>
</dbReference>
<protein>
    <recommendedName>
        <fullName evidence="3">Ferredoxin</fullName>
    </recommendedName>
</protein>
<reference evidence="1 2" key="1">
    <citation type="submission" date="2018-06" db="EMBL/GenBank/DDBJ databases">
        <title>Genomic Encyclopedia of Archaeal and Bacterial Type Strains, Phase II (KMG-II): from individual species to whole genera.</title>
        <authorList>
            <person name="Goeker M."/>
        </authorList>
    </citation>
    <scope>NUCLEOTIDE SEQUENCE [LARGE SCALE GENOMIC DNA]</scope>
    <source>
        <strain evidence="1 2">ATCC BAA-1881</strain>
    </source>
</reference>
<dbReference type="InterPro" id="IPR005560">
    <property type="entry name" value="Csp_YhjQ"/>
</dbReference>
<dbReference type="RefSeq" id="WP_111320072.1">
    <property type="nucleotide sequence ID" value="NZ_BIFX01000001.1"/>
</dbReference>
<dbReference type="AlphaFoldDB" id="A0A326UB54"/>
<dbReference type="OrthoDB" id="5396211at2"/>
<keyword evidence="2" id="KW-1185">Reference proteome</keyword>
<proteinExistence type="predicted"/>
<dbReference type="Pfam" id="PF03860">
    <property type="entry name" value="Csp"/>
    <property type="match status" value="1"/>
</dbReference>
<organism evidence="1 2">
    <name type="scientific">Thermosporothrix hazakensis</name>
    <dbReference type="NCBI Taxonomy" id="644383"/>
    <lineage>
        <taxon>Bacteria</taxon>
        <taxon>Bacillati</taxon>
        <taxon>Chloroflexota</taxon>
        <taxon>Ktedonobacteria</taxon>
        <taxon>Ktedonobacterales</taxon>
        <taxon>Thermosporotrichaceae</taxon>
        <taxon>Thermosporothrix</taxon>
    </lineage>
</organism>
<evidence type="ECO:0000313" key="2">
    <source>
        <dbReference type="Proteomes" id="UP000248806"/>
    </source>
</evidence>
<accession>A0A326UB54</accession>